<sequence length="122" mass="13581">MGEFLKDLRLAEGRYTGIPKVFRAMQQNGSPEPAFDFNSERTFFRVTLPAHPEYVAISALRDAAHLQAIGDEAGALERLAVLHGALDITRTGLRELLQPTSSQYGFKAKPRIGKDRENNPSR</sequence>
<evidence type="ECO:0000256" key="1">
    <source>
        <dbReference type="SAM" id="MobiDB-lite"/>
    </source>
</evidence>
<dbReference type="GO" id="GO:0004386">
    <property type="term" value="F:helicase activity"/>
    <property type="evidence" value="ECO:0007669"/>
    <property type="project" value="UniProtKB-KW"/>
</dbReference>
<proteinExistence type="predicted"/>
<keyword evidence="2" id="KW-0347">Helicase</keyword>
<dbReference type="EMBL" id="CAADEW010000141">
    <property type="protein sequence ID" value="VFJ63073.1"/>
    <property type="molecule type" value="Genomic_DNA"/>
</dbReference>
<keyword evidence="2" id="KW-0547">Nucleotide-binding</keyword>
<accession>A0A450T8Q2</accession>
<evidence type="ECO:0000313" key="3">
    <source>
        <dbReference type="EMBL" id="VFJ69047.1"/>
    </source>
</evidence>
<dbReference type="Pfam" id="PF13749">
    <property type="entry name" value="HATPase_c_4"/>
    <property type="match status" value="1"/>
</dbReference>
<keyword evidence="2" id="KW-0378">Hydrolase</keyword>
<feature type="compositionally biased region" description="Basic and acidic residues" evidence="1">
    <location>
        <begin position="112"/>
        <end position="122"/>
    </location>
</feature>
<organism evidence="2">
    <name type="scientific">Candidatus Kentrum sp. FW</name>
    <dbReference type="NCBI Taxonomy" id="2126338"/>
    <lineage>
        <taxon>Bacteria</taxon>
        <taxon>Pseudomonadati</taxon>
        <taxon>Pseudomonadota</taxon>
        <taxon>Gammaproteobacteria</taxon>
        <taxon>Candidatus Kentrum</taxon>
    </lineage>
</organism>
<feature type="region of interest" description="Disordered" evidence="1">
    <location>
        <begin position="100"/>
        <end position="122"/>
    </location>
</feature>
<dbReference type="Gene3D" id="3.30.565.60">
    <property type="match status" value="1"/>
</dbReference>
<protein>
    <submittedName>
        <fullName evidence="2">ATP-dependent DNA helicase recG C-terminal</fullName>
    </submittedName>
</protein>
<dbReference type="AlphaFoldDB" id="A0A450T8Q2"/>
<name>A0A450T8Q2_9GAMM</name>
<reference evidence="2" key="1">
    <citation type="submission" date="2019-02" db="EMBL/GenBank/DDBJ databases">
        <authorList>
            <person name="Gruber-Vodicka R. H."/>
            <person name="Seah K. B. B."/>
        </authorList>
    </citation>
    <scope>NUCLEOTIDE SEQUENCE</scope>
    <source>
        <strain evidence="3">BECK_BZ106</strain>
        <strain evidence="2">BECK_BZ15</strain>
    </source>
</reference>
<gene>
    <name evidence="2" type="ORF">BECKFW1821A_GA0114235_11414</name>
    <name evidence="3" type="ORF">BECKFW1821B_GA0114236_11584</name>
</gene>
<keyword evidence="2" id="KW-0067">ATP-binding</keyword>
<dbReference type="EMBL" id="CAADFD010000158">
    <property type="protein sequence ID" value="VFJ69047.1"/>
    <property type="molecule type" value="Genomic_DNA"/>
</dbReference>
<evidence type="ECO:0000313" key="2">
    <source>
        <dbReference type="EMBL" id="VFJ63073.1"/>
    </source>
</evidence>
<dbReference type="InterPro" id="IPR038475">
    <property type="entry name" value="RecG_C_sf"/>
</dbReference>